<evidence type="ECO:0000313" key="3">
    <source>
        <dbReference type="Proteomes" id="UP001165667"/>
    </source>
</evidence>
<keyword evidence="3" id="KW-1185">Reference proteome</keyword>
<evidence type="ECO:0000256" key="1">
    <source>
        <dbReference type="SAM" id="Phobius"/>
    </source>
</evidence>
<feature type="transmembrane region" description="Helical" evidence="1">
    <location>
        <begin position="6"/>
        <end position="27"/>
    </location>
</feature>
<sequence>MGLIVAIIVVAFPAELLLSILGLCIGLRRTGEARGQALLQRSIRLPLFDALVPARQGGAVERQFLAEELPAAGQRKIPTLSQRAHSTSSERS</sequence>
<proteinExistence type="predicted"/>
<accession>A0AA41YVL9</accession>
<organism evidence="2 3">
    <name type="scientific">Lichenifustis flavocetrariae</name>
    <dbReference type="NCBI Taxonomy" id="2949735"/>
    <lineage>
        <taxon>Bacteria</taxon>
        <taxon>Pseudomonadati</taxon>
        <taxon>Pseudomonadota</taxon>
        <taxon>Alphaproteobacteria</taxon>
        <taxon>Hyphomicrobiales</taxon>
        <taxon>Lichenihabitantaceae</taxon>
        <taxon>Lichenifustis</taxon>
    </lineage>
</organism>
<keyword evidence="1" id="KW-1133">Transmembrane helix</keyword>
<reference evidence="2" key="1">
    <citation type="submission" date="2022-05" db="EMBL/GenBank/DDBJ databases">
        <authorList>
            <person name="Pankratov T."/>
        </authorList>
    </citation>
    <scope>NUCLEOTIDE SEQUENCE</scope>
    <source>
        <strain evidence="2">BP6-180914</strain>
    </source>
</reference>
<evidence type="ECO:0000313" key="2">
    <source>
        <dbReference type="EMBL" id="MCW6509434.1"/>
    </source>
</evidence>
<name>A0AA41YVL9_9HYPH</name>
<gene>
    <name evidence="2" type="ORF">M8523_15545</name>
</gene>
<dbReference type="Proteomes" id="UP001165667">
    <property type="component" value="Unassembled WGS sequence"/>
</dbReference>
<dbReference type="EMBL" id="JAMOIM010000009">
    <property type="protein sequence ID" value="MCW6509434.1"/>
    <property type="molecule type" value="Genomic_DNA"/>
</dbReference>
<dbReference type="RefSeq" id="WP_282585796.1">
    <property type="nucleotide sequence ID" value="NZ_JAMOIM010000009.1"/>
</dbReference>
<comment type="caution">
    <text evidence="2">The sequence shown here is derived from an EMBL/GenBank/DDBJ whole genome shotgun (WGS) entry which is preliminary data.</text>
</comment>
<protein>
    <submittedName>
        <fullName evidence="2">Uncharacterized protein</fullName>
    </submittedName>
</protein>
<keyword evidence="1" id="KW-0812">Transmembrane</keyword>
<keyword evidence="1" id="KW-0472">Membrane</keyword>
<dbReference type="AlphaFoldDB" id="A0AA41YVL9"/>